<protein>
    <submittedName>
        <fullName evidence="1">Uncharacterized protein</fullName>
    </submittedName>
</protein>
<evidence type="ECO:0000313" key="1">
    <source>
        <dbReference type="EMBL" id="WMW23153.1"/>
    </source>
</evidence>
<keyword evidence="2" id="KW-1185">Reference proteome</keyword>
<dbReference type="Proteomes" id="UP001183006">
    <property type="component" value="Chromosome"/>
</dbReference>
<accession>A0AA51UHM7</accession>
<evidence type="ECO:0000313" key="2">
    <source>
        <dbReference type="Proteomes" id="UP001183006"/>
    </source>
</evidence>
<organism evidence="1 2">
    <name type="scientific">Methanolobus mangrovi</name>
    <dbReference type="NCBI Taxonomy" id="3072977"/>
    <lineage>
        <taxon>Archaea</taxon>
        <taxon>Methanobacteriati</taxon>
        <taxon>Methanobacteriota</taxon>
        <taxon>Stenosarchaea group</taxon>
        <taxon>Methanomicrobia</taxon>
        <taxon>Methanosarcinales</taxon>
        <taxon>Methanosarcinaceae</taxon>
        <taxon>Methanolobus</taxon>
    </lineage>
</organism>
<dbReference type="AlphaFoldDB" id="A0AA51UHM7"/>
<reference evidence="1" key="1">
    <citation type="submission" date="2023-08" db="EMBL/GenBank/DDBJ databases">
        <title>Methanolobus mangrovi sp. nov. and Methanolobus sediminis sp. nov, two novel methylotrophic methanogens isolated from mangrove sediments in China.</title>
        <authorList>
            <person name="Zhou J."/>
        </authorList>
    </citation>
    <scope>NUCLEOTIDE SEQUENCE</scope>
    <source>
        <strain evidence="1">FTZ2</strain>
    </source>
</reference>
<dbReference type="EMBL" id="CP133594">
    <property type="protein sequence ID" value="WMW23153.1"/>
    <property type="molecule type" value="Genomic_DNA"/>
</dbReference>
<gene>
    <name evidence="1" type="ORF">RE476_04810</name>
</gene>
<sequence length="225" mass="26672">MGTRKQNQTLVKFLDIVKEKSSIFCYDKDPRAEELIRQIIKEMRTKETLPVIRIYWNENEQNNYSDVDNVASFHVFRNFTSTLIKVEKLLSGSRHLILVADLTTLKQLQNNKPYINFISILLRKSREYNNPMISIVSEEEISIQVKTELIPYFKNEFVLKDARMKKRSDELIDIRYETSGDALYLEPYMQNDINKIKEIFSLTPEEKKELDKIVGRSIEEYRTTM</sequence>
<dbReference type="GeneID" id="84229437"/>
<proteinExistence type="predicted"/>
<dbReference type="RefSeq" id="WP_309309269.1">
    <property type="nucleotide sequence ID" value="NZ_CP133594.1"/>
</dbReference>
<name>A0AA51UHM7_9EURY</name>
<dbReference type="KEGG" id="mmav:RE476_04810"/>